<comment type="caution">
    <text evidence="10">The sequence shown here is derived from an EMBL/GenBank/DDBJ whole genome shotgun (WGS) entry which is preliminary data.</text>
</comment>
<reference evidence="10" key="1">
    <citation type="journal article" date="2014" name="Int. J. Syst. Evol. Microbiol.">
        <title>Complete genome sequence of Corynebacterium casei LMG S-19264T (=DSM 44701T), isolated from a smear-ripened cheese.</title>
        <authorList>
            <consortium name="US DOE Joint Genome Institute (JGI-PGF)"/>
            <person name="Walter F."/>
            <person name="Albersmeier A."/>
            <person name="Kalinowski J."/>
            <person name="Ruckert C."/>
        </authorList>
    </citation>
    <scope>NUCLEOTIDE SEQUENCE</scope>
    <source>
        <strain evidence="10">VKM B-1513</strain>
    </source>
</reference>
<proteinExistence type="predicted"/>
<evidence type="ECO:0000256" key="1">
    <source>
        <dbReference type="ARBA" id="ARBA00004651"/>
    </source>
</evidence>
<accession>A0A9W6IMZ3</accession>
<dbReference type="RefSeq" id="WP_271186270.1">
    <property type="nucleotide sequence ID" value="NZ_BSFE01000003.1"/>
</dbReference>
<dbReference type="InterPro" id="IPR050297">
    <property type="entry name" value="LipidA_mod_glycosyltrf_83"/>
</dbReference>
<feature type="transmembrane region" description="Helical" evidence="8">
    <location>
        <begin position="198"/>
        <end position="221"/>
    </location>
</feature>
<dbReference type="EMBL" id="BSFE01000003">
    <property type="protein sequence ID" value="GLK51906.1"/>
    <property type="molecule type" value="Genomic_DNA"/>
</dbReference>
<feature type="transmembrane region" description="Helical" evidence="8">
    <location>
        <begin position="113"/>
        <end position="144"/>
    </location>
</feature>
<dbReference type="Pfam" id="PF13231">
    <property type="entry name" value="PMT_2"/>
    <property type="match status" value="1"/>
</dbReference>
<keyword evidence="7 8" id="KW-0472">Membrane</keyword>
<keyword evidence="4" id="KW-0808">Transferase</keyword>
<dbReference type="PANTHER" id="PTHR33908:SF11">
    <property type="entry name" value="MEMBRANE PROTEIN"/>
    <property type="match status" value="1"/>
</dbReference>
<dbReference type="GO" id="GO:0005886">
    <property type="term" value="C:plasma membrane"/>
    <property type="evidence" value="ECO:0007669"/>
    <property type="project" value="UniProtKB-SubCell"/>
</dbReference>
<dbReference type="InterPro" id="IPR038731">
    <property type="entry name" value="RgtA/B/C-like"/>
</dbReference>
<gene>
    <name evidence="10" type="ORF">GCM10017621_14140</name>
</gene>
<comment type="subcellular location">
    <subcellularLocation>
        <location evidence="1">Cell membrane</location>
        <topology evidence="1">Multi-pass membrane protein</topology>
    </subcellularLocation>
</comment>
<evidence type="ECO:0000256" key="3">
    <source>
        <dbReference type="ARBA" id="ARBA00022676"/>
    </source>
</evidence>
<dbReference type="AlphaFoldDB" id="A0A9W6IMZ3"/>
<keyword evidence="6 8" id="KW-1133">Transmembrane helix</keyword>
<feature type="transmembrane region" description="Helical" evidence="8">
    <location>
        <begin position="164"/>
        <end position="191"/>
    </location>
</feature>
<dbReference type="PANTHER" id="PTHR33908">
    <property type="entry name" value="MANNOSYLTRANSFERASE YKCB-RELATED"/>
    <property type="match status" value="1"/>
</dbReference>
<feature type="transmembrane region" description="Helical" evidence="8">
    <location>
        <begin position="20"/>
        <end position="43"/>
    </location>
</feature>
<dbReference type="GO" id="GO:0016763">
    <property type="term" value="F:pentosyltransferase activity"/>
    <property type="evidence" value="ECO:0007669"/>
    <property type="project" value="TreeGrafter"/>
</dbReference>
<keyword evidence="3" id="KW-0328">Glycosyltransferase</keyword>
<dbReference type="Proteomes" id="UP001143486">
    <property type="component" value="Unassembled WGS sequence"/>
</dbReference>
<feature type="transmembrane region" description="Helical" evidence="8">
    <location>
        <begin position="312"/>
        <end position="331"/>
    </location>
</feature>
<reference evidence="10" key="2">
    <citation type="submission" date="2023-01" db="EMBL/GenBank/DDBJ databases">
        <authorList>
            <person name="Sun Q."/>
            <person name="Evtushenko L."/>
        </authorList>
    </citation>
    <scope>NUCLEOTIDE SEQUENCE</scope>
    <source>
        <strain evidence="10">VKM B-1513</strain>
    </source>
</reference>
<name>A0A9W6IMZ3_9PROT</name>
<keyword evidence="11" id="KW-1185">Reference proteome</keyword>
<keyword evidence="2" id="KW-1003">Cell membrane</keyword>
<evidence type="ECO:0000256" key="6">
    <source>
        <dbReference type="ARBA" id="ARBA00022989"/>
    </source>
</evidence>
<organism evidence="10 11">
    <name type="scientific">Maricaulis virginensis</name>
    <dbReference type="NCBI Taxonomy" id="144022"/>
    <lineage>
        <taxon>Bacteria</taxon>
        <taxon>Pseudomonadati</taxon>
        <taxon>Pseudomonadota</taxon>
        <taxon>Alphaproteobacteria</taxon>
        <taxon>Maricaulales</taxon>
        <taxon>Maricaulaceae</taxon>
        <taxon>Maricaulis</taxon>
    </lineage>
</organism>
<feature type="transmembrane region" description="Helical" evidence="8">
    <location>
        <begin position="82"/>
        <end position="101"/>
    </location>
</feature>
<feature type="transmembrane region" description="Helical" evidence="8">
    <location>
        <begin position="257"/>
        <end position="276"/>
    </location>
</feature>
<evidence type="ECO:0000313" key="11">
    <source>
        <dbReference type="Proteomes" id="UP001143486"/>
    </source>
</evidence>
<evidence type="ECO:0000313" key="10">
    <source>
        <dbReference type="EMBL" id="GLK51906.1"/>
    </source>
</evidence>
<evidence type="ECO:0000259" key="9">
    <source>
        <dbReference type="Pfam" id="PF13231"/>
    </source>
</evidence>
<evidence type="ECO:0000256" key="8">
    <source>
        <dbReference type="SAM" id="Phobius"/>
    </source>
</evidence>
<feature type="domain" description="Glycosyltransferase RgtA/B/C/D-like" evidence="9">
    <location>
        <begin position="61"/>
        <end position="221"/>
    </location>
</feature>
<feature type="transmembrane region" description="Helical" evidence="8">
    <location>
        <begin position="338"/>
        <end position="359"/>
    </location>
</feature>
<keyword evidence="5 8" id="KW-0812">Transmembrane</keyword>
<evidence type="ECO:0000256" key="2">
    <source>
        <dbReference type="ARBA" id="ARBA00022475"/>
    </source>
</evidence>
<sequence>MTDSTFAESSRTNPWRQATIGLIIGVALMRLVALAISPVALYADETQYWIWSREFDWGYFSKPPMIAWLIAASTTLLGDSDFAVRLPAPLLHSVTAAFLFASAQRLADSRAGFWAAAVYLTLPSIWLSGVVISTDALLLCAWSAGLYTLLRLREDGGWVSAAGLGLAIGLGFLSKYAMIYFVVGTAIGIVIDAPLRRALLGLKGAVAALIALACLAPNLAWNAANDFATVTHTAANANWGGDLFHPAEMAEFLVEQIAVFGPVLFPVLIGLLIAGALKLRNIAPERRLLAAFILPAILAVSIQAFISRAHANWAAGAYVAATLLVTLFLLNGPAWRRAVLIGSIALHSVVGIGFAVMAASPALVEMAGLDNATKRIRAWPETAAAIAEAAAADDYAFIVFDDRNVFHQTQRYAPSLQTEMRMWLRYSGPVNHAEDIWPLPETIDGPVLIVSHRPLEVPRLREDFRTFESVGELAIPLDGGRTRDFTLWRAEGHVRVERDAAYEDRWQAIDAEAGVVRGYSNDDG</sequence>
<evidence type="ECO:0000256" key="4">
    <source>
        <dbReference type="ARBA" id="ARBA00022679"/>
    </source>
</evidence>
<protein>
    <recommendedName>
        <fullName evidence="9">Glycosyltransferase RgtA/B/C/D-like domain-containing protein</fullName>
    </recommendedName>
</protein>
<dbReference type="GO" id="GO:0009103">
    <property type="term" value="P:lipopolysaccharide biosynthetic process"/>
    <property type="evidence" value="ECO:0007669"/>
    <property type="project" value="UniProtKB-ARBA"/>
</dbReference>
<evidence type="ECO:0000256" key="7">
    <source>
        <dbReference type="ARBA" id="ARBA00023136"/>
    </source>
</evidence>
<evidence type="ECO:0000256" key="5">
    <source>
        <dbReference type="ARBA" id="ARBA00022692"/>
    </source>
</evidence>
<feature type="transmembrane region" description="Helical" evidence="8">
    <location>
        <begin position="288"/>
        <end position="306"/>
    </location>
</feature>